<proteinExistence type="predicted"/>
<name>I3Z6S6_BELBD</name>
<protein>
    <submittedName>
        <fullName evidence="1">Uncharacterized protein</fullName>
    </submittedName>
</protein>
<dbReference type="PATRIC" id="fig|866536.3.peg.2454"/>
<accession>I3Z6S6</accession>
<organism evidence="1 2">
    <name type="scientific">Belliella baltica (strain DSM 15883 / CIP 108006 / LMG 21964 / BA134)</name>
    <dbReference type="NCBI Taxonomy" id="866536"/>
    <lineage>
        <taxon>Bacteria</taxon>
        <taxon>Pseudomonadati</taxon>
        <taxon>Bacteroidota</taxon>
        <taxon>Cytophagia</taxon>
        <taxon>Cytophagales</taxon>
        <taxon>Cyclobacteriaceae</taxon>
        <taxon>Belliella</taxon>
    </lineage>
</organism>
<dbReference type="STRING" id="866536.Belba_2384"/>
<gene>
    <name evidence="1" type="ordered locus">Belba_2384</name>
</gene>
<keyword evidence="2" id="KW-1185">Reference proteome</keyword>
<evidence type="ECO:0000313" key="1">
    <source>
        <dbReference type="EMBL" id="AFL84944.1"/>
    </source>
</evidence>
<evidence type="ECO:0000313" key="2">
    <source>
        <dbReference type="Proteomes" id="UP000006050"/>
    </source>
</evidence>
<reference evidence="2" key="1">
    <citation type="submission" date="2012-06" db="EMBL/GenBank/DDBJ databases">
        <title>The complete genome of Belliella baltica DSM 15883.</title>
        <authorList>
            <person name="Lucas S."/>
            <person name="Copeland A."/>
            <person name="Lapidus A."/>
            <person name="Goodwin L."/>
            <person name="Pitluck S."/>
            <person name="Peters L."/>
            <person name="Mikhailova N."/>
            <person name="Davenport K."/>
            <person name="Kyrpides N."/>
            <person name="Mavromatis K."/>
            <person name="Pagani I."/>
            <person name="Ivanova N."/>
            <person name="Ovchinnikova G."/>
            <person name="Zeytun A."/>
            <person name="Detter J.C."/>
            <person name="Han C."/>
            <person name="Land M."/>
            <person name="Hauser L."/>
            <person name="Markowitz V."/>
            <person name="Cheng J.-F."/>
            <person name="Hugenholtz P."/>
            <person name="Woyke T."/>
            <person name="Wu D."/>
            <person name="Tindall B."/>
            <person name="Pomrenke H."/>
            <person name="Brambilla E."/>
            <person name="Klenk H.-P."/>
            <person name="Eisen J.A."/>
        </authorList>
    </citation>
    <scope>NUCLEOTIDE SEQUENCE [LARGE SCALE GENOMIC DNA]</scope>
    <source>
        <strain evidence="2">DSM 15883 / CIP 108006 / LMG 21964 / BA134</strain>
    </source>
</reference>
<dbReference type="EMBL" id="CP003281">
    <property type="protein sequence ID" value="AFL84944.1"/>
    <property type="molecule type" value="Genomic_DNA"/>
</dbReference>
<dbReference type="HOGENOM" id="CLU_2434907_0_0_10"/>
<dbReference type="KEGG" id="bbd:Belba_2384"/>
<sequence length="90" mass="10096">MVPRKPRLFQGSKNVKVHWVTQGKTPCNTVKILLYKSEVMKTVNLLKDLNKRKTPIVKIDTSLNHFDGNVIASGKLDKANKALETLGLPK</sequence>
<dbReference type="AlphaFoldDB" id="I3Z6S6"/>
<dbReference type="Proteomes" id="UP000006050">
    <property type="component" value="Chromosome"/>
</dbReference>